<dbReference type="Proteomes" id="UP001060085">
    <property type="component" value="Linkage Group LG04"/>
</dbReference>
<evidence type="ECO:0000313" key="2">
    <source>
        <dbReference type="Proteomes" id="UP001060085"/>
    </source>
</evidence>
<reference evidence="2" key="1">
    <citation type="journal article" date="2023" name="Nat. Plants">
        <title>Single-cell RNA sequencing provides a high-resolution roadmap for understanding the multicellular compartmentation of specialized metabolism.</title>
        <authorList>
            <person name="Sun S."/>
            <person name="Shen X."/>
            <person name="Li Y."/>
            <person name="Li Y."/>
            <person name="Wang S."/>
            <person name="Li R."/>
            <person name="Zhang H."/>
            <person name="Shen G."/>
            <person name="Guo B."/>
            <person name="Wei J."/>
            <person name="Xu J."/>
            <person name="St-Pierre B."/>
            <person name="Chen S."/>
            <person name="Sun C."/>
        </authorList>
    </citation>
    <scope>NUCLEOTIDE SEQUENCE [LARGE SCALE GENOMIC DNA]</scope>
</reference>
<dbReference type="EMBL" id="CM044704">
    <property type="protein sequence ID" value="KAI5665804.1"/>
    <property type="molecule type" value="Genomic_DNA"/>
</dbReference>
<sequence length="848" mass="97383">MFVTRPRSLYRKSSRALFVQPPLHAAYSGYLVVTDEESEEMDAFCCGICKNNKISRLPFPQDRILKVVHTSEHHEANVTKVWFLPVPGLPLSSNRYFVIQAKGRHKGQAYTCSKEADIETCCFNNVRLDLTPKPFDHRDINQQFEIRTYQNGTFYALPVAGDGHPPKFLRRKGWEVYTTHSFKLNLQEAEGIHNSSLTQLPELDFPQLPKRSTPIITGRWYCPFVFVKERTSLKEQMQKSLFYELTLKKWWEKIYSGENDGGRCAVVISAKVKRLVTLVYGMEAEKENRDLDDGFVWFGVKGEFSKRKASVGLNLGVYEKLRWVQESRGWFDGGVSDVRVDGRREINSENGWTRFGCYVLVESFVFRKLDGSLLINFNFKNIDRIEFSRQSSLLTSQGISMVDDSIGRQSTVSNNLPIDGMKSVVATVTGYKGTERFNLIKLISKSGANYVGNMYRSITHLVCWKFEGEKYKIARKLRIKIVNHQWVEDCIKKGRRLPEDPYSLQCGREVGPLLLNISMNTDKPQLELDKCRLKRKAIKQSPEQARSSDIGYSFDEPLSPRLLSMEEKRHSGLAESSVKHRKRRLVKKDTREILEITSDSEQSNHRLSDFQKDTSAFSNNLDTRRHEDLYDSTGGEHRSGSTEFLNDLKQVEDVDDVLNCENQSPPLKDITASNVRDVILNVTCTERAASLPASTELSCVICYTDFSARRGVLPCGHRFCYLCIRRWTDQRNEIGKNPTCPICNTIYKEIIEVEAADSSDQKIYTQTIPYNDVMMVHAVPDVEAASIRSHRQRQEPSVCIQCNFREPEDLLISCHICQRYCIHSYCLDPPIHPWACSDCRGLRRLLFN</sequence>
<keyword evidence="2" id="KW-1185">Reference proteome</keyword>
<organism evidence="1 2">
    <name type="scientific">Catharanthus roseus</name>
    <name type="common">Madagascar periwinkle</name>
    <name type="synonym">Vinca rosea</name>
    <dbReference type="NCBI Taxonomy" id="4058"/>
    <lineage>
        <taxon>Eukaryota</taxon>
        <taxon>Viridiplantae</taxon>
        <taxon>Streptophyta</taxon>
        <taxon>Embryophyta</taxon>
        <taxon>Tracheophyta</taxon>
        <taxon>Spermatophyta</taxon>
        <taxon>Magnoliopsida</taxon>
        <taxon>eudicotyledons</taxon>
        <taxon>Gunneridae</taxon>
        <taxon>Pentapetalae</taxon>
        <taxon>asterids</taxon>
        <taxon>lamiids</taxon>
        <taxon>Gentianales</taxon>
        <taxon>Apocynaceae</taxon>
        <taxon>Rauvolfioideae</taxon>
        <taxon>Vinceae</taxon>
        <taxon>Catharanthinae</taxon>
        <taxon>Catharanthus</taxon>
    </lineage>
</organism>
<gene>
    <name evidence="1" type="ORF">M9H77_15657</name>
</gene>
<comment type="caution">
    <text evidence="1">The sequence shown here is derived from an EMBL/GenBank/DDBJ whole genome shotgun (WGS) entry which is preliminary data.</text>
</comment>
<proteinExistence type="predicted"/>
<evidence type="ECO:0000313" key="1">
    <source>
        <dbReference type="EMBL" id="KAI5665804.1"/>
    </source>
</evidence>
<protein>
    <submittedName>
        <fullName evidence="1">Uncharacterized protein</fullName>
    </submittedName>
</protein>
<accession>A0ACC0B036</accession>
<name>A0ACC0B036_CATRO</name>